<dbReference type="Gene3D" id="1.10.10.1100">
    <property type="entry name" value="BFD-like [2Fe-2S]-binding domain"/>
    <property type="match status" value="1"/>
</dbReference>
<dbReference type="InterPro" id="IPR051691">
    <property type="entry name" value="Metab_Enz_Cyan_OpOx_G3PDH"/>
</dbReference>
<dbReference type="OrthoDB" id="9801699at2"/>
<dbReference type="Pfam" id="PF04324">
    <property type="entry name" value="Fer2_BFD"/>
    <property type="match status" value="1"/>
</dbReference>
<name>A0A1H3VZL1_9BACI</name>
<dbReference type="RefSeq" id="WP_093041388.1">
    <property type="nucleotide sequence ID" value="NZ_FNQR01000001.1"/>
</dbReference>
<gene>
    <name evidence="3" type="ORF">SAMN05421743_101257</name>
</gene>
<dbReference type="PANTHER" id="PTHR42949:SF3">
    <property type="entry name" value="ANAEROBIC GLYCEROL-3-PHOSPHATE DEHYDROGENASE SUBUNIT B"/>
    <property type="match status" value="1"/>
</dbReference>
<evidence type="ECO:0000256" key="1">
    <source>
        <dbReference type="ARBA" id="ARBA00023002"/>
    </source>
</evidence>
<proteinExistence type="predicted"/>
<dbReference type="Proteomes" id="UP000198584">
    <property type="component" value="Unassembled WGS sequence"/>
</dbReference>
<keyword evidence="1" id="KW-0560">Oxidoreductase</keyword>
<dbReference type="InterPro" id="IPR041854">
    <property type="entry name" value="BFD-like_2Fe2S-bd_dom_sf"/>
</dbReference>
<keyword evidence="4" id="KW-1185">Reference proteome</keyword>
<reference evidence="3 4" key="1">
    <citation type="submission" date="2016-10" db="EMBL/GenBank/DDBJ databases">
        <authorList>
            <person name="de Groot N.N."/>
        </authorList>
    </citation>
    <scope>NUCLEOTIDE SEQUENCE [LARGE SCALE GENOMIC DNA]</scope>
    <source>
        <strain evidence="3 4">CCM7597</strain>
    </source>
</reference>
<dbReference type="AlphaFoldDB" id="A0A1H3VZL1"/>
<evidence type="ECO:0000313" key="3">
    <source>
        <dbReference type="EMBL" id="SDZ80236.1"/>
    </source>
</evidence>
<dbReference type="CDD" id="cd19946">
    <property type="entry name" value="GlpA-like_Fer2_BFD-like"/>
    <property type="match status" value="1"/>
</dbReference>
<dbReference type="EMBL" id="FNQR01000001">
    <property type="protein sequence ID" value="SDZ80236.1"/>
    <property type="molecule type" value="Genomic_DNA"/>
</dbReference>
<protein>
    <submittedName>
        <fullName evidence="3">BFD-like [2Fe-2S] binding domain-containing protein</fullName>
    </submittedName>
</protein>
<sequence length="106" mass="11755">MDKSTIVCRCEEINVDEIETVLKMGAETFDDVKRITRCGMGPCQAKMCVKHVSNLISEYTGKPLAEIPPARARMPLKITRMRVLAGTESHASTVKAVFEEGDPDEK</sequence>
<accession>A0A1H3VZL1</accession>
<evidence type="ECO:0000313" key="4">
    <source>
        <dbReference type="Proteomes" id="UP000198584"/>
    </source>
</evidence>
<dbReference type="PANTHER" id="PTHR42949">
    <property type="entry name" value="ANAEROBIC GLYCEROL-3-PHOSPHATE DEHYDROGENASE SUBUNIT B"/>
    <property type="match status" value="1"/>
</dbReference>
<organism evidence="3 4">
    <name type="scientific">Thalassobacillus cyri</name>
    <dbReference type="NCBI Taxonomy" id="571932"/>
    <lineage>
        <taxon>Bacteria</taxon>
        <taxon>Bacillati</taxon>
        <taxon>Bacillota</taxon>
        <taxon>Bacilli</taxon>
        <taxon>Bacillales</taxon>
        <taxon>Bacillaceae</taxon>
        <taxon>Thalassobacillus</taxon>
    </lineage>
</organism>
<dbReference type="STRING" id="571932.SAMN05421743_101257"/>
<feature type="domain" description="BFD-like [2Fe-2S]-binding" evidence="2">
    <location>
        <begin position="6"/>
        <end position="58"/>
    </location>
</feature>
<evidence type="ECO:0000259" key="2">
    <source>
        <dbReference type="Pfam" id="PF04324"/>
    </source>
</evidence>
<dbReference type="GO" id="GO:0016491">
    <property type="term" value="F:oxidoreductase activity"/>
    <property type="evidence" value="ECO:0007669"/>
    <property type="project" value="UniProtKB-KW"/>
</dbReference>
<dbReference type="InterPro" id="IPR007419">
    <property type="entry name" value="BFD-like_2Fe2S-bd_dom"/>
</dbReference>